<protein>
    <submittedName>
        <fullName evidence="1">Uncharacterized protein</fullName>
    </submittedName>
</protein>
<sequence length="317" mass="36237">MIDEARNEALNVLEETVRYGSRAVEVALSYLPDDLSYIVPQIRGTFINFANRYRKSREVSLLDLVEEYGNIPKTEILLRYIILSSSVATAVERPKYDLIYSTIRDAYDELLPFLERPTWRGARKTLNMFGDGIGARRDELGTALSNFVNSTTRFAKPVLYKRIALIGKYRNLKDFLRGFMTDNASLHRTKMLGLLTRIIGHETNIPFAGKIILRKEYLKYDPVVDMYTALVALRSGAFLAVDDDRTKRVLNALKQGSAAFKMRKVVPLVRDTVRLARDPMLYEKGASDIGRNYCSKLMCGECPIRHVCKRFTSIEVR</sequence>
<name>A0A830GUQ5_9CREN</name>
<gene>
    <name evidence="1" type="ORF">GCM10007981_05570</name>
</gene>
<evidence type="ECO:0000313" key="1">
    <source>
        <dbReference type="EMBL" id="GGP19924.1"/>
    </source>
</evidence>
<reference evidence="1" key="2">
    <citation type="submission" date="2020-09" db="EMBL/GenBank/DDBJ databases">
        <authorList>
            <person name="Sun Q."/>
            <person name="Ohkuma M."/>
        </authorList>
    </citation>
    <scope>NUCLEOTIDE SEQUENCE</scope>
    <source>
        <strain evidence="1">JCM 10088</strain>
    </source>
</reference>
<dbReference type="Proteomes" id="UP000610960">
    <property type="component" value="Unassembled WGS sequence"/>
</dbReference>
<keyword evidence="2" id="KW-1185">Reference proteome</keyword>
<reference evidence="1" key="1">
    <citation type="journal article" date="2014" name="Int. J. Syst. Evol. Microbiol.">
        <title>Complete genome sequence of Corynebacterium casei LMG S-19264T (=DSM 44701T), isolated from a smear-ripened cheese.</title>
        <authorList>
            <consortium name="US DOE Joint Genome Institute (JGI-PGF)"/>
            <person name="Walter F."/>
            <person name="Albersmeier A."/>
            <person name="Kalinowski J."/>
            <person name="Ruckert C."/>
        </authorList>
    </citation>
    <scope>NUCLEOTIDE SEQUENCE</scope>
    <source>
        <strain evidence="1">JCM 10088</strain>
    </source>
</reference>
<proteinExistence type="predicted"/>
<organism evidence="1 2">
    <name type="scientific">Thermocladium modestius</name>
    <dbReference type="NCBI Taxonomy" id="62609"/>
    <lineage>
        <taxon>Archaea</taxon>
        <taxon>Thermoproteota</taxon>
        <taxon>Thermoprotei</taxon>
        <taxon>Thermoproteales</taxon>
        <taxon>Thermoproteaceae</taxon>
        <taxon>Thermocladium</taxon>
    </lineage>
</organism>
<evidence type="ECO:0000313" key="2">
    <source>
        <dbReference type="Proteomes" id="UP000610960"/>
    </source>
</evidence>
<accession>A0A830GUQ5</accession>
<dbReference type="OrthoDB" id="26849at2157"/>
<dbReference type="AlphaFoldDB" id="A0A830GUQ5"/>
<dbReference type="EMBL" id="BMNL01000001">
    <property type="protein sequence ID" value="GGP19924.1"/>
    <property type="molecule type" value="Genomic_DNA"/>
</dbReference>
<dbReference type="RefSeq" id="WP_188595909.1">
    <property type="nucleotide sequence ID" value="NZ_BMNL01000001.1"/>
</dbReference>
<comment type="caution">
    <text evidence="1">The sequence shown here is derived from an EMBL/GenBank/DDBJ whole genome shotgun (WGS) entry which is preliminary data.</text>
</comment>